<protein>
    <recommendedName>
        <fullName evidence="3">histidine kinase</fullName>
        <ecNumber evidence="3">2.7.13.3</ecNumber>
    </recommendedName>
</protein>
<dbReference type="SMART" id="SM00387">
    <property type="entry name" value="HATPase_c"/>
    <property type="match status" value="1"/>
</dbReference>
<evidence type="ECO:0000256" key="9">
    <source>
        <dbReference type="ARBA" id="ARBA00022840"/>
    </source>
</evidence>
<evidence type="ECO:0000256" key="1">
    <source>
        <dbReference type="ARBA" id="ARBA00000085"/>
    </source>
</evidence>
<dbReference type="SUPFAM" id="SSF55874">
    <property type="entry name" value="ATPase domain of HSP90 chaperone/DNA topoisomerase II/histidine kinase"/>
    <property type="match status" value="1"/>
</dbReference>
<evidence type="ECO:0000256" key="3">
    <source>
        <dbReference type="ARBA" id="ARBA00012438"/>
    </source>
</evidence>
<feature type="transmembrane region" description="Helical" evidence="12">
    <location>
        <begin position="12"/>
        <end position="32"/>
    </location>
</feature>
<proteinExistence type="predicted"/>
<keyword evidence="12" id="KW-1133">Transmembrane helix</keyword>
<reference evidence="14 15" key="1">
    <citation type="journal article" date="2015" name="Genome Announc.">
        <title>Expanding the biotechnology potential of lactobacilli through comparative genomics of 213 strains and associated genera.</title>
        <authorList>
            <person name="Sun Z."/>
            <person name="Harris H.M."/>
            <person name="McCann A."/>
            <person name="Guo C."/>
            <person name="Argimon S."/>
            <person name="Zhang W."/>
            <person name="Yang X."/>
            <person name="Jeffery I.B."/>
            <person name="Cooney J.C."/>
            <person name="Kagawa T.F."/>
            <person name="Liu W."/>
            <person name="Song Y."/>
            <person name="Salvetti E."/>
            <person name="Wrobel A."/>
            <person name="Rasinkangas P."/>
            <person name="Parkhill J."/>
            <person name="Rea M.C."/>
            <person name="O'Sullivan O."/>
            <person name="Ritari J."/>
            <person name="Douillard F.P."/>
            <person name="Paul Ross R."/>
            <person name="Yang R."/>
            <person name="Briner A.E."/>
            <person name="Felis G.E."/>
            <person name="de Vos W.M."/>
            <person name="Barrangou R."/>
            <person name="Klaenhammer T.R."/>
            <person name="Caufield P.W."/>
            <person name="Cui Y."/>
            <person name="Zhang H."/>
            <person name="O'Toole P.W."/>
        </authorList>
    </citation>
    <scope>NUCLEOTIDE SEQUENCE [LARGE SCALE GENOMIC DNA]</scope>
    <source>
        <strain evidence="14 15">DSM 17758</strain>
    </source>
</reference>
<name>A0A0R1VUN4_9LACO</name>
<dbReference type="CDD" id="cd00082">
    <property type="entry name" value="HisKA"/>
    <property type="match status" value="1"/>
</dbReference>
<dbReference type="CDD" id="cd00075">
    <property type="entry name" value="HATPase"/>
    <property type="match status" value="1"/>
</dbReference>
<dbReference type="SUPFAM" id="SSF55785">
    <property type="entry name" value="PYP-like sensor domain (PAS domain)"/>
    <property type="match status" value="1"/>
</dbReference>
<dbReference type="GO" id="GO:0000155">
    <property type="term" value="F:phosphorelay sensor kinase activity"/>
    <property type="evidence" value="ECO:0007669"/>
    <property type="project" value="InterPro"/>
</dbReference>
<dbReference type="GO" id="GO:0004721">
    <property type="term" value="F:phosphoprotein phosphatase activity"/>
    <property type="evidence" value="ECO:0007669"/>
    <property type="project" value="TreeGrafter"/>
</dbReference>
<sequence>MKVNLKLRRFWIGLVAVIFYLLMFFLVNHFLATNQQDQLRHFGAEYQQEVTTADHTQTFDRWRNNFQLYAIDLPAKGSNELSRVANSVVDHNLVNSNRPFTRIQYKGQANWLYLVSDAQNTRQAVLVQPINTIQKNYMRTWMMFTVVYLFIVGLLSLLLFRASQTRKQRIKQITENLKVIETHQEQEPIILTPNDPLFNLASTVNHLGQSVNNQFAEARLQKQSLRSLIENLPLGVMLLDESGQVEMANHALGEIMNTPVWPDQLANYMDYVKTYSLSRMIEHALRNPTKHTHRRRDIQLVGDEGRFVAADVISLVSHGGAEPKQKVLVMLYDLTEIKQNERAQLDFVTNASHELRTPVTSIAGFAETLLDGAKDDPEKSTEFLTIIRDQAQHLEALIHDILLLSKADQDQPLKWEAIDVAQVVDEELQVLHHQIDQQQLQVKVMRDDYHAPTLTDEVKIRQIIRNLLTNAVAYNHRGGKVIVHLQTTDHQLILHVQDTGDGLTTEDQARVFERFYRTDHSHQHDQGGTGLGLAIVANLVEQLGGQVSVKSQLGVGSIFTTELPLTDEHVSANGLKA</sequence>
<evidence type="ECO:0000313" key="15">
    <source>
        <dbReference type="Proteomes" id="UP000051315"/>
    </source>
</evidence>
<dbReference type="AlphaFoldDB" id="A0A0R1VUN4"/>
<evidence type="ECO:0000256" key="11">
    <source>
        <dbReference type="ARBA" id="ARBA00023136"/>
    </source>
</evidence>
<keyword evidence="10" id="KW-0902">Two-component regulatory system</keyword>
<dbReference type="PANTHER" id="PTHR45453:SF1">
    <property type="entry name" value="PHOSPHATE REGULON SENSOR PROTEIN PHOR"/>
    <property type="match status" value="1"/>
</dbReference>
<comment type="caution">
    <text evidence="14">The sequence shown here is derived from an EMBL/GenBank/DDBJ whole genome shotgun (WGS) entry which is preliminary data.</text>
</comment>
<dbReference type="GO" id="GO:0005524">
    <property type="term" value="F:ATP binding"/>
    <property type="evidence" value="ECO:0007669"/>
    <property type="project" value="UniProtKB-KW"/>
</dbReference>
<dbReference type="EMBL" id="AZFX01000059">
    <property type="protein sequence ID" value="KRM09133.1"/>
    <property type="molecule type" value="Genomic_DNA"/>
</dbReference>
<evidence type="ECO:0000256" key="8">
    <source>
        <dbReference type="ARBA" id="ARBA00022777"/>
    </source>
</evidence>
<accession>A0A0R1VUN4</accession>
<dbReference type="InterPro" id="IPR036890">
    <property type="entry name" value="HATPase_C_sf"/>
</dbReference>
<dbReference type="InterPro" id="IPR005467">
    <property type="entry name" value="His_kinase_dom"/>
</dbReference>
<evidence type="ECO:0000256" key="7">
    <source>
        <dbReference type="ARBA" id="ARBA00022741"/>
    </source>
</evidence>
<evidence type="ECO:0000256" key="12">
    <source>
        <dbReference type="SAM" id="Phobius"/>
    </source>
</evidence>
<dbReference type="InterPro" id="IPR035965">
    <property type="entry name" value="PAS-like_dom_sf"/>
</dbReference>
<keyword evidence="11 12" id="KW-0472">Membrane</keyword>
<dbReference type="FunFam" id="1.10.287.130:FF:000008">
    <property type="entry name" value="Two-component sensor histidine kinase"/>
    <property type="match status" value="1"/>
</dbReference>
<comment type="subcellular location">
    <subcellularLocation>
        <location evidence="2">Cell membrane</location>
    </subcellularLocation>
</comment>
<keyword evidence="7" id="KW-0547">Nucleotide-binding</keyword>
<keyword evidence="4" id="KW-1003">Cell membrane</keyword>
<gene>
    <name evidence="14" type="ORF">FC15_GL001785</name>
</gene>
<dbReference type="Gene3D" id="3.30.450.20">
    <property type="entry name" value="PAS domain"/>
    <property type="match status" value="1"/>
</dbReference>
<dbReference type="PROSITE" id="PS50109">
    <property type="entry name" value="HIS_KIN"/>
    <property type="match status" value="1"/>
</dbReference>
<dbReference type="Gene3D" id="1.10.287.130">
    <property type="match status" value="1"/>
</dbReference>
<keyword evidence="12" id="KW-0812">Transmembrane</keyword>
<dbReference type="PANTHER" id="PTHR45453">
    <property type="entry name" value="PHOSPHATE REGULON SENSOR PROTEIN PHOR"/>
    <property type="match status" value="1"/>
</dbReference>
<keyword evidence="15" id="KW-1185">Reference proteome</keyword>
<dbReference type="InterPro" id="IPR003661">
    <property type="entry name" value="HisK_dim/P_dom"/>
</dbReference>
<dbReference type="InterPro" id="IPR050351">
    <property type="entry name" value="BphY/WalK/GraS-like"/>
</dbReference>
<feature type="domain" description="Histidine kinase" evidence="13">
    <location>
        <begin position="350"/>
        <end position="567"/>
    </location>
</feature>
<evidence type="ECO:0000256" key="6">
    <source>
        <dbReference type="ARBA" id="ARBA00022679"/>
    </source>
</evidence>
<dbReference type="Gene3D" id="3.30.565.10">
    <property type="entry name" value="Histidine kinase-like ATPase, C-terminal domain"/>
    <property type="match status" value="1"/>
</dbReference>
<evidence type="ECO:0000256" key="5">
    <source>
        <dbReference type="ARBA" id="ARBA00022553"/>
    </source>
</evidence>
<dbReference type="Pfam" id="PF00512">
    <property type="entry name" value="HisKA"/>
    <property type="match status" value="1"/>
</dbReference>
<dbReference type="Pfam" id="PF02518">
    <property type="entry name" value="HATPase_c"/>
    <property type="match status" value="1"/>
</dbReference>
<keyword evidence="8" id="KW-0418">Kinase</keyword>
<dbReference type="GO" id="GO:0005886">
    <property type="term" value="C:plasma membrane"/>
    <property type="evidence" value="ECO:0007669"/>
    <property type="project" value="UniProtKB-SubCell"/>
</dbReference>
<dbReference type="EC" id="2.7.13.3" evidence="3"/>
<dbReference type="PRINTS" id="PR00344">
    <property type="entry name" value="BCTRLSENSOR"/>
</dbReference>
<evidence type="ECO:0000259" key="13">
    <source>
        <dbReference type="PROSITE" id="PS50109"/>
    </source>
</evidence>
<dbReference type="OrthoDB" id="9813151at2"/>
<dbReference type="GO" id="GO:0016036">
    <property type="term" value="P:cellular response to phosphate starvation"/>
    <property type="evidence" value="ECO:0007669"/>
    <property type="project" value="TreeGrafter"/>
</dbReference>
<dbReference type="FunFam" id="3.30.565.10:FF:000023">
    <property type="entry name" value="PAS domain-containing sensor histidine kinase"/>
    <property type="match status" value="1"/>
</dbReference>
<dbReference type="PATRIC" id="fig|1423735.3.peg.1854"/>
<evidence type="ECO:0000313" key="14">
    <source>
        <dbReference type="EMBL" id="KRM09133.1"/>
    </source>
</evidence>
<dbReference type="SUPFAM" id="SSF47384">
    <property type="entry name" value="Homodimeric domain of signal transducing histidine kinase"/>
    <property type="match status" value="1"/>
</dbReference>
<dbReference type="InterPro" id="IPR003594">
    <property type="entry name" value="HATPase_dom"/>
</dbReference>
<evidence type="ECO:0000256" key="10">
    <source>
        <dbReference type="ARBA" id="ARBA00023012"/>
    </source>
</evidence>
<keyword evidence="5" id="KW-0597">Phosphoprotein</keyword>
<dbReference type="Proteomes" id="UP000051315">
    <property type="component" value="Unassembled WGS sequence"/>
</dbReference>
<dbReference type="STRING" id="1423735.FC15_GL001785"/>
<dbReference type="InterPro" id="IPR004358">
    <property type="entry name" value="Sig_transdc_His_kin-like_C"/>
</dbReference>
<dbReference type="SMART" id="SM00388">
    <property type="entry name" value="HisKA"/>
    <property type="match status" value="1"/>
</dbReference>
<keyword evidence="6" id="KW-0808">Transferase</keyword>
<organism evidence="14 15">
    <name type="scientific">Lapidilactobacillus concavus DSM 17758</name>
    <dbReference type="NCBI Taxonomy" id="1423735"/>
    <lineage>
        <taxon>Bacteria</taxon>
        <taxon>Bacillati</taxon>
        <taxon>Bacillota</taxon>
        <taxon>Bacilli</taxon>
        <taxon>Lactobacillales</taxon>
        <taxon>Lactobacillaceae</taxon>
        <taxon>Lapidilactobacillus</taxon>
    </lineage>
</organism>
<comment type="catalytic activity">
    <reaction evidence="1">
        <text>ATP + protein L-histidine = ADP + protein N-phospho-L-histidine.</text>
        <dbReference type="EC" id="2.7.13.3"/>
    </reaction>
</comment>
<keyword evidence="9" id="KW-0067">ATP-binding</keyword>
<evidence type="ECO:0000256" key="2">
    <source>
        <dbReference type="ARBA" id="ARBA00004236"/>
    </source>
</evidence>
<evidence type="ECO:0000256" key="4">
    <source>
        <dbReference type="ARBA" id="ARBA00022475"/>
    </source>
</evidence>
<dbReference type="RefSeq" id="WP_057824849.1">
    <property type="nucleotide sequence ID" value="NZ_AZFX01000059.1"/>
</dbReference>
<feature type="transmembrane region" description="Helical" evidence="12">
    <location>
        <begin position="141"/>
        <end position="160"/>
    </location>
</feature>
<dbReference type="InterPro" id="IPR036097">
    <property type="entry name" value="HisK_dim/P_sf"/>
</dbReference>